<name>A0A4C1UF02_EUMVA</name>
<comment type="caution">
    <text evidence="1">The sequence shown here is derived from an EMBL/GenBank/DDBJ whole genome shotgun (WGS) entry which is preliminary data.</text>
</comment>
<protein>
    <submittedName>
        <fullName evidence="1">Uncharacterized protein</fullName>
    </submittedName>
</protein>
<keyword evidence="2" id="KW-1185">Reference proteome</keyword>
<evidence type="ECO:0000313" key="2">
    <source>
        <dbReference type="Proteomes" id="UP000299102"/>
    </source>
</evidence>
<dbReference type="EMBL" id="BGZK01000163">
    <property type="protein sequence ID" value="GBP24552.1"/>
    <property type="molecule type" value="Genomic_DNA"/>
</dbReference>
<accession>A0A4C1UF02</accession>
<dbReference type="OrthoDB" id="7487383at2759"/>
<organism evidence="1 2">
    <name type="scientific">Eumeta variegata</name>
    <name type="common">Bagworm moth</name>
    <name type="synonym">Eumeta japonica</name>
    <dbReference type="NCBI Taxonomy" id="151549"/>
    <lineage>
        <taxon>Eukaryota</taxon>
        <taxon>Metazoa</taxon>
        <taxon>Ecdysozoa</taxon>
        <taxon>Arthropoda</taxon>
        <taxon>Hexapoda</taxon>
        <taxon>Insecta</taxon>
        <taxon>Pterygota</taxon>
        <taxon>Neoptera</taxon>
        <taxon>Endopterygota</taxon>
        <taxon>Lepidoptera</taxon>
        <taxon>Glossata</taxon>
        <taxon>Ditrysia</taxon>
        <taxon>Tineoidea</taxon>
        <taxon>Psychidae</taxon>
        <taxon>Oiketicinae</taxon>
        <taxon>Eumeta</taxon>
    </lineage>
</organism>
<dbReference type="Proteomes" id="UP000299102">
    <property type="component" value="Unassembled WGS sequence"/>
</dbReference>
<dbReference type="AlphaFoldDB" id="A0A4C1UF02"/>
<sequence length="219" mass="25387">MRLEPVSNDRPSDIKIITNWINVSFVLEEINTSALNKIPNDIDSTKNIDNAIDSLTSHIKTVVEKNSRNVPANSDCRELLADICQCQKRGPASRKHYPTPTNRSYARALQRTVKAYFREVRNNNWSSLMKEITPTHKAYWQVAKPLRSNDYEPIPAYRNPDNTLAFYDRDKAECLADSIKRNAHTSTLHTTLHMYTALRRKFDRNSFPRRFGSSYIRRA</sequence>
<evidence type="ECO:0000313" key="1">
    <source>
        <dbReference type="EMBL" id="GBP24552.1"/>
    </source>
</evidence>
<reference evidence="1 2" key="1">
    <citation type="journal article" date="2019" name="Commun. Biol.">
        <title>The bagworm genome reveals a unique fibroin gene that provides high tensile strength.</title>
        <authorList>
            <person name="Kono N."/>
            <person name="Nakamura H."/>
            <person name="Ohtoshi R."/>
            <person name="Tomita M."/>
            <person name="Numata K."/>
            <person name="Arakawa K."/>
        </authorList>
    </citation>
    <scope>NUCLEOTIDE SEQUENCE [LARGE SCALE GENOMIC DNA]</scope>
</reference>
<proteinExistence type="predicted"/>
<gene>
    <name evidence="1" type="ORF">EVAR_79460_1</name>
</gene>